<dbReference type="Gene3D" id="1.10.287.130">
    <property type="match status" value="1"/>
</dbReference>
<dbReference type="Gene3D" id="3.40.50.2300">
    <property type="match status" value="1"/>
</dbReference>
<dbReference type="InterPro" id="IPR005467">
    <property type="entry name" value="His_kinase_dom"/>
</dbReference>
<protein>
    <recommendedName>
        <fullName evidence="2">histidine kinase</fullName>
        <ecNumber evidence="2">2.7.13.3</ecNumber>
    </recommendedName>
</protein>
<dbReference type="AlphaFoldDB" id="A0A109JHC0"/>
<dbReference type="SUPFAM" id="SSF52172">
    <property type="entry name" value="CheY-like"/>
    <property type="match status" value="1"/>
</dbReference>
<dbReference type="InterPro" id="IPR004358">
    <property type="entry name" value="Sig_transdc_His_kin-like_C"/>
</dbReference>
<dbReference type="SMART" id="SM00388">
    <property type="entry name" value="HisKA"/>
    <property type="match status" value="1"/>
</dbReference>
<keyword evidence="4" id="KW-0808">Transferase</keyword>
<comment type="caution">
    <text evidence="10">The sequence shown here is derived from an EMBL/GenBank/DDBJ whole genome shotgun (WGS) entry which is preliminary data.</text>
</comment>
<dbReference type="Pfam" id="PF00072">
    <property type="entry name" value="Response_reg"/>
    <property type="match status" value="1"/>
</dbReference>
<dbReference type="GO" id="GO:0000155">
    <property type="term" value="F:phosphorelay sensor kinase activity"/>
    <property type="evidence" value="ECO:0007669"/>
    <property type="project" value="InterPro"/>
</dbReference>
<dbReference type="Proteomes" id="UP000057737">
    <property type="component" value="Unassembled WGS sequence"/>
</dbReference>
<dbReference type="SMART" id="SM00387">
    <property type="entry name" value="HATPase_c"/>
    <property type="match status" value="1"/>
</dbReference>
<dbReference type="Pfam" id="PF00512">
    <property type="entry name" value="HisKA"/>
    <property type="match status" value="1"/>
</dbReference>
<feature type="domain" description="Histidine kinase" evidence="8">
    <location>
        <begin position="95"/>
        <end position="307"/>
    </location>
</feature>
<evidence type="ECO:0000256" key="7">
    <source>
        <dbReference type="PROSITE-ProRule" id="PRU00169"/>
    </source>
</evidence>
<sequence length="457" mass="49570">MTDTRTSHIATLEREAEKLRKINAALMSRVERSTDQQLNAFSLFETAIALDQQVRDRTQQLKQVLQSLEKTNGRLLQAKQQAEAASSLKSSVLVSVTHDLLQPLNAARLTLSALTEMVSEPKGVVLTDQIDRSLATLEDMLRTLLDISKLDAGVLKPEFGPVAIASLFEPLQQEFSPTATKRNLSLRIMPSSGVVRSDPLMLRRILQNLLANALRYTQRGSVLMGCRTRGDNISIEVHDTGPGIPEAQREAIFVEFQRGDASAGDKAGIGLGLSIVRRFANVLGHDIRLTSRPGQGSIFSVTLPRTADPVAIPAREQASVDYRYGGMEGAKILLIENDLSSAEGLASLLEKWGCDVAVTISKTEALERIRALDGVPDAIIADLHLDNGETGIEAVDVIRNEIKTGVPAIIVTADHSAKAASDVSAFGHELLKKPIKPAEMRSLLSFLLAAEQPATRL</sequence>
<keyword evidence="5 10" id="KW-0418">Kinase</keyword>
<dbReference type="EC" id="2.7.13.3" evidence="2"/>
<dbReference type="SMART" id="SM00448">
    <property type="entry name" value="REC"/>
    <property type="match status" value="1"/>
</dbReference>
<evidence type="ECO:0000256" key="5">
    <source>
        <dbReference type="ARBA" id="ARBA00022777"/>
    </source>
</evidence>
<keyword evidence="11" id="KW-1185">Reference proteome</keyword>
<dbReference type="PRINTS" id="PR00344">
    <property type="entry name" value="BCTRLSENSOR"/>
</dbReference>
<evidence type="ECO:0000313" key="11">
    <source>
        <dbReference type="Proteomes" id="UP000057737"/>
    </source>
</evidence>
<gene>
    <name evidence="10" type="ORF">AS156_16615</name>
</gene>
<dbReference type="EMBL" id="LNCU01000104">
    <property type="protein sequence ID" value="KWV48941.1"/>
    <property type="molecule type" value="Genomic_DNA"/>
</dbReference>
<dbReference type="InterPro" id="IPR050736">
    <property type="entry name" value="Sensor_HK_Regulatory"/>
</dbReference>
<dbReference type="InterPro" id="IPR036890">
    <property type="entry name" value="HATPase_C_sf"/>
</dbReference>
<comment type="catalytic activity">
    <reaction evidence="1">
        <text>ATP + protein L-histidine = ADP + protein N-phospho-L-histidine.</text>
        <dbReference type="EC" id="2.7.13.3"/>
    </reaction>
</comment>
<dbReference type="InterPro" id="IPR003594">
    <property type="entry name" value="HATPase_dom"/>
</dbReference>
<dbReference type="CDD" id="cd00156">
    <property type="entry name" value="REC"/>
    <property type="match status" value="1"/>
</dbReference>
<evidence type="ECO:0000313" key="10">
    <source>
        <dbReference type="EMBL" id="KWV48941.1"/>
    </source>
</evidence>
<dbReference type="CDD" id="cd00082">
    <property type="entry name" value="HisKA"/>
    <property type="match status" value="1"/>
</dbReference>
<dbReference type="Pfam" id="PF02518">
    <property type="entry name" value="HATPase_c"/>
    <property type="match status" value="1"/>
</dbReference>
<dbReference type="InterPro" id="IPR003661">
    <property type="entry name" value="HisK_dim/P_dom"/>
</dbReference>
<evidence type="ECO:0000259" key="9">
    <source>
        <dbReference type="PROSITE" id="PS50110"/>
    </source>
</evidence>
<name>A0A109JHC0_9BRAD</name>
<evidence type="ECO:0000256" key="2">
    <source>
        <dbReference type="ARBA" id="ARBA00012438"/>
    </source>
</evidence>
<dbReference type="PROSITE" id="PS50110">
    <property type="entry name" value="RESPONSE_REGULATORY"/>
    <property type="match status" value="1"/>
</dbReference>
<evidence type="ECO:0000256" key="3">
    <source>
        <dbReference type="ARBA" id="ARBA00022553"/>
    </source>
</evidence>
<dbReference type="RefSeq" id="WP_066512803.1">
    <property type="nucleotide sequence ID" value="NZ_LNCU01000104.1"/>
</dbReference>
<dbReference type="FunFam" id="3.30.565.10:FF:000049">
    <property type="entry name" value="Two-component sensor histidine kinase"/>
    <property type="match status" value="1"/>
</dbReference>
<evidence type="ECO:0000256" key="4">
    <source>
        <dbReference type="ARBA" id="ARBA00022679"/>
    </source>
</evidence>
<organism evidence="10 11">
    <name type="scientific">Bradyrhizobium macuxiense</name>
    <dbReference type="NCBI Taxonomy" id="1755647"/>
    <lineage>
        <taxon>Bacteria</taxon>
        <taxon>Pseudomonadati</taxon>
        <taxon>Pseudomonadota</taxon>
        <taxon>Alphaproteobacteria</taxon>
        <taxon>Hyphomicrobiales</taxon>
        <taxon>Nitrobacteraceae</taxon>
        <taxon>Bradyrhizobium</taxon>
    </lineage>
</organism>
<dbReference type="OrthoDB" id="9764438at2"/>
<reference evidence="10 11" key="1">
    <citation type="submission" date="2015-11" db="EMBL/GenBank/DDBJ databases">
        <title>Draft Genome Sequence of the Strain BR 10303 (Bradyrhizobium sp.) isolated from nodules of Centrolobium paraense.</title>
        <authorList>
            <person name="Zelli J.E."/>
            <person name="Simoes-Araujo J.L."/>
            <person name="Barauna A.C."/>
            <person name="Silva K."/>
        </authorList>
    </citation>
    <scope>NUCLEOTIDE SEQUENCE [LARGE SCALE GENOMIC DNA]</scope>
    <source>
        <strain evidence="10 11">BR 10303</strain>
    </source>
</reference>
<accession>A0A109JHC0</accession>
<keyword evidence="3 7" id="KW-0597">Phosphoprotein</keyword>
<keyword evidence="6" id="KW-0902">Two-component regulatory system</keyword>
<dbReference type="PANTHER" id="PTHR43711">
    <property type="entry name" value="TWO-COMPONENT HISTIDINE KINASE"/>
    <property type="match status" value="1"/>
</dbReference>
<proteinExistence type="predicted"/>
<dbReference type="InterPro" id="IPR001789">
    <property type="entry name" value="Sig_transdc_resp-reg_receiver"/>
</dbReference>
<dbReference type="Gene3D" id="3.30.565.10">
    <property type="entry name" value="Histidine kinase-like ATPase, C-terminal domain"/>
    <property type="match status" value="1"/>
</dbReference>
<evidence type="ECO:0000256" key="6">
    <source>
        <dbReference type="ARBA" id="ARBA00023012"/>
    </source>
</evidence>
<dbReference type="SUPFAM" id="SSF55874">
    <property type="entry name" value="ATPase domain of HSP90 chaperone/DNA topoisomerase II/histidine kinase"/>
    <property type="match status" value="1"/>
</dbReference>
<dbReference type="PROSITE" id="PS50109">
    <property type="entry name" value="HIS_KIN"/>
    <property type="match status" value="1"/>
</dbReference>
<feature type="domain" description="Response regulatory" evidence="9">
    <location>
        <begin position="331"/>
        <end position="448"/>
    </location>
</feature>
<dbReference type="SUPFAM" id="SSF47384">
    <property type="entry name" value="Homodimeric domain of signal transducing histidine kinase"/>
    <property type="match status" value="1"/>
</dbReference>
<feature type="modified residue" description="4-aspartylphosphate" evidence="7">
    <location>
        <position position="382"/>
    </location>
</feature>
<evidence type="ECO:0000259" key="8">
    <source>
        <dbReference type="PROSITE" id="PS50109"/>
    </source>
</evidence>
<dbReference type="PANTHER" id="PTHR43711:SF1">
    <property type="entry name" value="HISTIDINE KINASE 1"/>
    <property type="match status" value="1"/>
</dbReference>
<dbReference type="InterPro" id="IPR036097">
    <property type="entry name" value="HisK_dim/P_sf"/>
</dbReference>
<dbReference type="InterPro" id="IPR011006">
    <property type="entry name" value="CheY-like_superfamily"/>
</dbReference>
<evidence type="ECO:0000256" key="1">
    <source>
        <dbReference type="ARBA" id="ARBA00000085"/>
    </source>
</evidence>